<keyword evidence="1" id="KW-0732">Signal</keyword>
<evidence type="ECO:0000313" key="3">
    <source>
        <dbReference type="Proteomes" id="UP001162031"/>
    </source>
</evidence>
<evidence type="ECO:0000313" key="2">
    <source>
        <dbReference type="EMBL" id="CAI5718559.1"/>
    </source>
</evidence>
<comment type="caution">
    <text evidence="2">The sequence shown here is derived from an EMBL/GenBank/DDBJ whole genome shotgun (WGS) entry which is preliminary data.</text>
</comment>
<dbReference type="EMBL" id="CANTFL010000214">
    <property type="protein sequence ID" value="CAI5718559.1"/>
    <property type="molecule type" value="Genomic_DNA"/>
</dbReference>
<proteinExistence type="predicted"/>
<sequence length="513" mass="56132">MRLRSLELLAAAAIILRTPSYSEVAGAKMAQVDRLTPGPSHVGDHNAVHDHRLPQANNIAEGEERAPLPSELPSSLKALAGEAGWLTLGMSPAIADGAPARKALARLNPFGGSPSLSYAQWLKNQHEKVTMGLRERPDGLRDMVNPIRFSGTKQASGSPKMLAASSMQDPAMGRIVEPIKHALENPVMFHTSTLTSMASLVKQWNADYSKSYTLLDVLVRIYGDEATLARALSKLKTDESSKIGATTLESEMLTRRINKGRPIGAAGFLKPNGMRMGDMNSKNLNAHDEHLALHHENSKNDKKYQRKAGPMGRLHKKHMHDTGPVGGTVDKGGKAIIGAGMPGTRIRELIRLEITEPSEQVEKLLGQYGSEAELAKAISGSLTILGENPTRKRLVEVQKALVEHLLRKVQNEPGKGALENGKDMDVVYDLLRLSQYAKRGFTNVATDTFRAYGNLRNRHFPTKIDVESYLSQKTSEAVESDLRENILGAVESCLRQMTPEANSNSASKRRRTK</sequence>
<feature type="chain" id="PRO_5043964965" description="RxLR effector candidate protein" evidence="1">
    <location>
        <begin position="23"/>
        <end position="513"/>
    </location>
</feature>
<organism evidence="2 3">
    <name type="scientific">Hyaloperonospora brassicae</name>
    <name type="common">Brassica downy mildew</name>
    <name type="synonym">Peronospora brassicae</name>
    <dbReference type="NCBI Taxonomy" id="162125"/>
    <lineage>
        <taxon>Eukaryota</taxon>
        <taxon>Sar</taxon>
        <taxon>Stramenopiles</taxon>
        <taxon>Oomycota</taxon>
        <taxon>Peronosporomycetes</taxon>
        <taxon>Peronosporales</taxon>
        <taxon>Peronosporaceae</taxon>
        <taxon>Hyaloperonospora</taxon>
    </lineage>
</organism>
<accession>A0AAV0TB65</accession>
<keyword evidence="3" id="KW-1185">Reference proteome</keyword>
<gene>
    <name evidence="2" type="ORF">HBR001_LOCUS2028</name>
</gene>
<name>A0AAV0TB65_HYABA</name>
<feature type="signal peptide" evidence="1">
    <location>
        <begin position="1"/>
        <end position="22"/>
    </location>
</feature>
<evidence type="ECO:0008006" key="4">
    <source>
        <dbReference type="Google" id="ProtNLM"/>
    </source>
</evidence>
<protein>
    <recommendedName>
        <fullName evidence="4">RxLR effector candidate protein</fullName>
    </recommendedName>
</protein>
<dbReference type="Proteomes" id="UP001162031">
    <property type="component" value="Unassembled WGS sequence"/>
</dbReference>
<dbReference type="AlphaFoldDB" id="A0AAV0TB65"/>
<reference evidence="2" key="1">
    <citation type="submission" date="2022-12" db="EMBL/GenBank/DDBJ databases">
        <authorList>
            <person name="Webb A."/>
        </authorList>
    </citation>
    <scope>NUCLEOTIDE SEQUENCE</scope>
    <source>
        <strain evidence="2">Hp1</strain>
    </source>
</reference>
<evidence type="ECO:0000256" key="1">
    <source>
        <dbReference type="SAM" id="SignalP"/>
    </source>
</evidence>